<dbReference type="Pfam" id="PF09850">
    <property type="entry name" value="DotU"/>
    <property type="match status" value="1"/>
</dbReference>
<dbReference type="NCBIfam" id="NF038228">
    <property type="entry name" value="IcmH_DotU_IVB"/>
    <property type="match status" value="1"/>
</dbReference>
<dbReference type="InterPro" id="IPR017732">
    <property type="entry name" value="T4/T6SS_DotU"/>
</dbReference>
<evidence type="ECO:0000313" key="4">
    <source>
        <dbReference type="Proteomes" id="UP000016487"/>
    </source>
</evidence>
<comment type="caution">
    <text evidence="3">The sequence shown here is derived from an EMBL/GenBank/DDBJ whole genome shotgun (WGS) entry which is preliminary data.</text>
</comment>
<evidence type="ECO:0000256" key="1">
    <source>
        <dbReference type="SAM" id="Phobius"/>
    </source>
</evidence>
<evidence type="ECO:0000259" key="2">
    <source>
        <dbReference type="Pfam" id="PF09850"/>
    </source>
</evidence>
<reference evidence="3" key="2">
    <citation type="submission" date="2015-03" db="EMBL/GenBank/DDBJ databases">
        <title>Genome sequence of Pseudoalteromonas citrea.</title>
        <authorList>
            <person name="Xie B.-B."/>
            <person name="Rong J.-C."/>
            <person name="Qin Q.-L."/>
            <person name="Zhang Y.-Z."/>
        </authorList>
    </citation>
    <scope>NUCLEOTIDE SEQUENCE</scope>
    <source>
        <strain evidence="3">DSM 8771</strain>
    </source>
</reference>
<keyword evidence="1" id="KW-1133">Transmembrane helix</keyword>
<feature type="transmembrane region" description="Helical" evidence="1">
    <location>
        <begin position="192"/>
        <end position="214"/>
    </location>
</feature>
<dbReference type="AlphaFoldDB" id="A0AAD4AH80"/>
<name>A0AAD4AH80_9GAMM</name>
<reference evidence="3" key="1">
    <citation type="journal article" date="2012" name="J. Bacteriol.">
        <title>Genome sequences of type strains of seven species of the marine bacterium Pseudoalteromonas.</title>
        <authorList>
            <person name="Xie B.B."/>
            <person name="Shu Y.L."/>
            <person name="Qin Q.L."/>
            <person name="Rong J.C."/>
            <person name="Zhang X.Y."/>
            <person name="Chen X.L."/>
            <person name="Shi M."/>
            <person name="He H.L."/>
            <person name="Zhou B.C."/>
            <person name="Zhang Y.Z."/>
        </authorList>
    </citation>
    <scope>NUCLEOTIDE SEQUENCE</scope>
    <source>
        <strain evidence="3">DSM 8771</strain>
    </source>
</reference>
<dbReference type="PANTHER" id="PTHR38033:SF1">
    <property type="entry name" value="DOTU FAMILY TYPE IV_VI SECRETION SYSTEM PROTEIN"/>
    <property type="match status" value="1"/>
</dbReference>
<sequence>MDTEKPSNGPDLLACIAPVLQLAAPLKQQSSLTNDIEAFRSALLTSFDEFEKRCYSEQITASVMQEAKFALTAFVDERVMTSGVDFRVDWMSRPLQLEFFGNNRAGEEFFERLDKLRKSPDQRGTLLEVYFVCLQLGFEGVYKIKGLEQLKALLVDVRAQLEDLKGPVNLALSDNGAPEEGFAMKVGRNVPYWLILSLTLSMITLLFTGFHYVINAEAGQSQTHIDKKIEVLSQLNNTGQ</sequence>
<organism evidence="3 4">
    <name type="scientific">Pseudoalteromonas citrea</name>
    <dbReference type="NCBI Taxonomy" id="43655"/>
    <lineage>
        <taxon>Bacteria</taxon>
        <taxon>Pseudomonadati</taxon>
        <taxon>Pseudomonadota</taxon>
        <taxon>Gammaproteobacteria</taxon>
        <taxon>Alteromonadales</taxon>
        <taxon>Pseudoalteromonadaceae</taxon>
        <taxon>Pseudoalteromonas</taxon>
    </lineage>
</organism>
<proteinExistence type="predicted"/>
<dbReference type="EMBL" id="AHBZ03000021">
    <property type="protein sequence ID" value="KAF7769678.1"/>
    <property type="molecule type" value="Genomic_DNA"/>
</dbReference>
<dbReference type="NCBIfam" id="TIGR03349">
    <property type="entry name" value="IV_VI_DotU"/>
    <property type="match status" value="1"/>
</dbReference>
<dbReference type="PANTHER" id="PTHR38033">
    <property type="entry name" value="MEMBRANE PROTEIN-RELATED"/>
    <property type="match status" value="1"/>
</dbReference>
<dbReference type="InterPro" id="IPR038522">
    <property type="entry name" value="T4/T6SS_DotU_sf"/>
</dbReference>
<dbReference type="RefSeq" id="WP_010366777.1">
    <property type="nucleotide sequence ID" value="NZ_AHBZ03000021.1"/>
</dbReference>
<dbReference type="Proteomes" id="UP000016487">
    <property type="component" value="Unassembled WGS sequence"/>
</dbReference>
<dbReference type="Gene3D" id="1.25.40.590">
    <property type="entry name" value="Type IV / VI secretion system, DotU"/>
    <property type="match status" value="1"/>
</dbReference>
<evidence type="ECO:0000313" key="3">
    <source>
        <dbReference type="EMBL" id="KAF7769678.1"/>
    </source>
</evidence>
<keyword evidence="1" id="KW-0812">Transmembrane</keyword>
<feature type="domain" description="Type IV / VI secretion system DotU" evidence="2">
    <location>
        <begin position="12"/>
        <end position="212"/>
    </location>
</feature>
<gene>
    <name evidence="3" type="primary">impK</name>
    <name evidence="3" type="ORF">PCIT_a2557</name>
</gene>
<protein>
    <submittedName>
        <fullName evidence="3">Type VI secretion system protein ImpK</fullName>
    </submittedName>
</protein>
<accession>A0AAD4AH80</accession>
<keyword evidence="1" id="KW-0472">Membrane</keyword>